<sequence>MNSNTNTDIDQLAVTFYTAMRFLASEVTHEIYADDGKKTLVPLIRYHEIEDTPQNRKLAHEFAADMENGDLIELLHIASYRVHDLLVRAQAKQPMKIVAALRSYLHLRTVVVFSDESNPNPLPNPVSPVHDLFYDLVTALEAIEPLTVEWIEYDMSGAFDHKFYAQNAIESLHGVEIDILNETGGFTRTIQ</sequence>
<proteinExistence type="predicted"/>
<evidence type="ECO:0000313" key="1">
    <source>
        <dbReference type="EMBL" id="MDN3572389.1"/>
    </source>
</evidence>
<organism evidence="1 2">
    <name type="scientific">Methylobacterium longum</name>
    <dbReference type="NCBI Taxonomy" id="767694"/>
    <lineage>
        <taxon>Bacteria</taxon>
        <taxon>Pseudomonadati</taxon>
        <taxon>Pseudomonadota</taxon>
        <taxon>Alphaproteobacteria</taxon>
        <taxon>Hyphomicrobiales</taxon>
        <taxon>Methylobacteriaceae</taxon>
        <taxon>Methylobacterium</taxon>
    </lineage>
</organism>
<dbReference type="Proteomes" id="UP001244297">
    <property type="component" value="Unassembled WGS sequence"/>
</dbReference>
<dbReference type="EMBL" id="JAUFPT010000058">
    <property type="protein sequence ID" value="MDN3572389.1"/>
    <property type="molecule type" value="Genomic_DNA"/>
</dbReference>
<comment type="caution">
    <text evidence="1">The sequence shown here is derived from an EMBL/GenBank/DDBJ whole genome shotgun (WGS) entry which is preliminary data.</text>
</comment>
<keyword evidence="2" id="KW-1185">Reference proteome</keyword>
<evidence type="ECO:0008006" key="3">
    <source>
        <dbReference type="Google" id="ProtNLM"/>
    </source>
</evidence>
<reference evidence="2" key="1">
    <citation type="journal article" date="2019" name="Int. J. Syst. Evol. Microbiol.">
        <title>The Global Catalogue of Microorganisms (GCM) 10K type strain sequencing project: providing services to taxonomists for standard genome sequencing and annotation.</title>
        <authorList>
            <consortium name="The Broad Institute Genomics Platform"/>
            <consortium name="The Broad Institute Genome Sequencing Center for Infectious Disease"/>
            <person name="Wu L."/>
            <person name="Ma J."/>
        </authorList>
    </citation>
    <scope>NUCLEOTIDE SEQUENCE [LARGE SCALE GENOMIC DNA]</scope>
    <source>
        <strain evidence="2">CECT 7806</strain>
    </source>
</reference>
<dbReference type="RefSeq" id="WP_238285051.1">
    <property type="nucleotide sequence ID" value="NZ_BPQS01000002.1"/>
</dbReference>
<name>A0ABT8ARC7_9HYPH</name>
<gene>
    <name evidence="1" type="ORF">QWZ18_17380</name>
</gene>
<protein>
    <recommendedName>
        <fullName evidence="3">DUF4255 domain-containing protein</fullName>
    </recommendedName>
</protein>
<accession>A0ABT8ARC7</accession>
<evidence type="ECO:0000313" key="2">
    <source>
        <dbReference type="Proteomes" id="UP001244297"/>
    </source>
</evidence>